<evidence type="ECO:0000313" key="1">
    <source>
        <dbReference type="EnsemblMetazoa" id="PPA45626.1"/>
    </source>
</evidence>
<keyword evidence="2" id="KW-1185">Reference proteome</keyword>
<proteinExistence type="predicted"/>
<dbReference type="AlphaFoldDB" id="A0A2A6CPY0"/>
<reference evidence="1" key="2">
    <citation type="submission" date="2022-06" db="UniProtKB">
        <authorList>
            <consortium name="EnsemblMetazoa"/>
        </authorList>
    </citation>
    <scope>IDENTIFICATION</scope>
    <source>
        <strain evidence="1">PS312</strain>
    </source>
</reference>
<reference evidence="2" key="1">
    <citation type="journal article" date="2008" name="Nat. Genet.">
        <title>The Pristionchus pacificus genome provides a unique perspective on nematode lifestyle and parasitism.</title>
        <authorList>
            <person name="Dieterich C."/>
            <person name="Clifton S.W."/>
            <person name="Schuster L.N."/>
            <person name="Chinwalla A."/>
            <person name="Delehaunty K."/>
            <person name="Dinkelacker I."/>
            <person name="Fulton L."/>
            <person name="Fulton R."/>
            <person name="Godfrey J."/>
            <person name="Minx P."/>
            <person name="Mitreva M."/>
            <person name="Roeseler W."/>
            <person name="Tian H."/>
            <person name="Witte H."/>
            <person name="Yang S.P."/>
            <person name="Wilson R.K."/>
            <person name="Sommer R.J."/>
        </authorList>
    </citation>
    <scope>NUCLEOTIDE SEQUENCE [LARGE SCALE GENOMIC DNA]</scope>
    <source>
        <strain evidence="2">PS312</strain>
    </source>
</reference>
<organism evidence="1 2">
    <name type="scientific">Pristionchus pacificus</name>
    <name type="common">Parasitic nematode worm</name>
    <dbReference type="NCBI Taxonomy" id="54126"/>
    <lineage>
        <taxon>Eukaryota</taxon>
        <taxon>Metazoa</taxon>
        <taxon>Ecdysozoa</taxon>
        <taxon>Nematoda</taxon>
        <taxon>Chromadorea</taxon>
        <taxon>Rhabditida</taxon>
        <taxon>Rhabditina</taxon>
        <taxon>Diplogasteromorpha</taxon>
        <taxon>Diplogasteroidea</taxon>
        <taxon>Neodiplogasteridae</taxon>
        <taxon>Pristionchus</taxon>
    </lineage>
</organism>
<name>A0A2A6CPY0_PRIPA</name>
<evidence type="ECO:0000313" key="2">
    <source>
        <dbReference type="Proteomes" id="UP000005239"/>
    </source>
</evidence>
<protein>
    <submittedName>
        <fullName evidence="1">Uncharacterized protein</fullName>
    </submittedName>
</protein>
<accession>A0A2A6CPY0</accession>
<dbReference type="Proteomes" id="UP000005239">
    <property type="component" value="Unassembled WGS sequence"/>
</dbReference>
<accession>A0A8R1V3G8</accession>
<dbReference type="EnsemblMetazoa" id="PPA45626.1">
    <property type="protein sequence ID" value="PPA45626.1"/>
    <property type="gene ID" value="WBGene00283995"/>
</dbReference>
<sequence length="77" mass="8523">MSGQFSVGDTEPLGEALRCLMFESDYSGTAGSPRKVSSGCNRCGFEEKIEERERSSRLLKTRRKDIAAQGFQKSEEG</sequence>
<gene>
    <name evidence="1" type="primary">WBGene00283995</name>
</gene>